<dbReference type="InterPro" id="IPR002676">
    <property type="entry name" value="RimM_N"/>
</dbReference>
<dbReference type="PANTHER" id="PTHR33692">
    <property type="entry name" value="RIBOSOME MATURATION FACTOR RIMM"/>
    <property type="match status" value="1"/>
</dbReference>
<evidence type="ECO:0000256" key="4">
    <source>
        <dbReference type="ARBA" id="ARBA00023186"/>
    </source>
</evidence>
<dbReference type="InterPro" id="IPR056792">
    <property type="entry name" value="PRC_RimM"/>
</dbReference>
<evidence type="ECO:0000259" key="6">
    <source>
        <dbReference type="Pfam" id="PF01782"/>
    </source>
</evidence>
<organism evidence="8 9">
    <name type="scientific">Anaerostipes butyraticus</name>
    <dbReference type="NCBI Taxonomy" id="645466"/>
    <lineage>
        <taxon>Bacteria</taxon>
        <taxon>Bacillati</taxon>
        <taxon>Bacillota</taxon>
        <taxon>Clostridia</taxon>
        <taxon>Lachnospirales</taxon>
        <taxon>Lachnospiraceae</taxon>
        <taxon>Anaerostipes</taxon>
    </lineage>
</organism>
<dbReference type="Proteomes" id="UP000613208">
    <property type="component" value="Unassembled WGS sequence"/>
</dbReference>
<keyword evidence="1 5" id="KW-0963">Cytoplasm</keyword>
<evidence type="ECO:0000256" key="2">
    <source>
        <dbReference type="ARBA" id="ARBA00022517"/>
    </source>
</evidence>
<keyword evidence="9" id="KW-1185">Reference proteome</keyword>
<dbReference type="GO" id="GO:0006364">
    <property type="term" value="P:rRNA processing"/>
    <property type="evidence" value="ECO:0007669"/>
    <property type="project" value="UniProtKB-UniRule"/>
</dbReference>
<comment type="subcellular location">
    <subcellularLocation>
        <location evidence="5">Cytoplasm</location>
    </subcellularLocation>
</comment>
<dbReference type="SUPFAM" id="SSF50447">
    <property type="entry name" value="Translation proteins"/>
    <property type="match status" value="1"/>
</dbReference>
<dbReference type="GO" id="GO:0005840">
    <property type="term" value="C:ribosome"/>
    <property type="evidence" value="ECO:0007669"/>
    <property type="project" value="InterPro"/>
</dbReference>
<dbReference type="GO" id="GO:0043022">
    <property type="term" value="F:ribosome binding"/>
    <property type="evidence" value="ECO:0007669"/>
    <property type="project" value="InterPro"/>
</dbReference>
<dbReference type="InterPro" id="IPR036976">
    <property type="entry name" value="RimM_N_sf"/>
</dbReference>
<dbReference type="Gene3D" id="2.30.30.240">
    <property type="entry name" value="PRC-barrel domain"/>
    <property type="match status" value="1"/>
</dbReference>
<evidence type="ECO:0000256" key="5">
    <source>
        <dbReference type="HAMAP-Rule" id="MF_00014"/>
    </source>
</evidence>
<evidence type="ECO:0000313" key="9">
    <source>
        <dbReference type="Proteomes" id="UP000613208"/>
    </source>
</evidence>
<comment type="similarity">
    <text evidence="5">Belongs to the RimM family.</text>
</comment>
<name>A0A916Q8P8_9FIRM</name>
<dbReference type="RefSeq" id="WP_201310641.1">
    <property type="nucleotide sequence ID" value="NZ_BLYI01000027.1"/>
</dbReference>
<keyword evidence="3 5" id="KW-0698">rRNA processing</keyword>
<comment type="domain">
    <text evidence="5">The PRC barrel domain binds ribosomal protein uS19.</text>
</comment>
<dbReference type="EMBL" id="BLYI01000027">
    <property type="protein sequence ID" value="GFO84930.1"/>
    <property type="molecule type" value="Genomic_DNA"/>
</dbReference>
<accession>A0A916Q8P8</accession>
<evidence type="ECO:0000313" key="8">
    <source>
        <dbReference type="EMBL" id="GFO84930.1"/>
    </source>
</evidence>
<dbReference type="InterPro" id="IPR011033">
    <property type="entry name" value="PRC_barrel-like_sf"/>
</dbReference>
<dbReference type="HAMAP" id="MF_00014">
    <property type="entry name" value="Ribosome_mat_RimM"/>
    <property type="match status" value="1"/>
</dbReference>
<evidence type="ECO:0000256" key="3">
    <source>
        <dbReference type="ARBA" id="ARBA00022552"/>
    </source>
</evidence>
<protein>
    <recommendedName>
        <fullName evidence="5">Ribosome maturation factor RimM</fullName>
    </recommendedName>
</protein>
<dbReference type="Pfam" id="PF24986">
    <property type="entry name" value="PRC_RimM"/>
    <property type="match status" value="1"/>
</dbReference>
<comment type="subunit">
    <text evidence="5">Binds ribosomal protein uS19.</text>
</comment>
<dbReference type="InterPro" id="IPR009000">
    <property type="entry name" value="Transl_B-barrel_sf"/>
</dbReference>
<comment type="caution">
    <text evidence="8">The sequence shown here is derived from an EMBL/GenBank/DDBJ whole genome shotgun (WGS) entry which is preliminary data.</text>
</comment>
<evidence type="ECO:0000256" key="1">
    <source>
        <dbReference type="ARBA" id="ARBA00022490"/>
    </source>
</evidence>
<dbReference type="PANTHER" id="PTHR33692:SF1">
    <property type="entry name" value="RIBOSOME MATURATION FACTOR RIMM"/>
    <property type="match status" value="1"/>
</dbReference>
<sequence length="170" mass="19580">MEEFLQVGAIANTHGIAGEVKIYSMTDDIMRFKKLKEVYLDTGRERMLLHVVSCKFVKNQPVLKFREFKNINEIEPYKRCGLFVSRDQAVPLGKDEYYIADLIGLKVLREEGSYLGELVDVLQTGANDVYVVKMEDGREILLPVIRDCIKKVDLEQREIVVHLMKGLLDE</sequence>
<dbReference type="Gene3D" id="2.40.30.60">
    <property type="entry name" value="RimM"/>
    <property type="match status" value="1"/>
</dbReference>
<feature type="domain" description="RimM N-terminal" evidence="6">
    <location>
        <begin position="6"/>
        <end position="88"/>
    </location>
</feature>
<dbReference type="NCBIfam" id="TIGR02273">
    <property type="entry name" value="16S_RimM"/>
    <property type="match status" value="1"/>
</dbReference>
<keyword evidence="4 5" id="KW-0143">Chaperone</keyword>
<dbReference type="GO" id="GO:0042274">
    <property type="term" value="P:ribosomal small subunit biogenesis"/>
    <property type="evidence" value="ECO:0007669"/>
    <property type="project" value="UniProtKB-UniRule"/>
</dbReference>
<dbReference type="AlphaFoldDB" id="A0A916Q8P8"/>
<keyword evidence="2 5" id="KW-0690">Ribosome biogenesis</keyword>
<feature type="domain" description="Ribosome maturation factor RimM PRC barrel" evidence="7">
    <location>
        <begin position="101"/>
        <end position="167"/>
    </location>
</feature>
<gene>
    <name evidence="5 8" type="primary">rimM</name>
    <name evidence="8" type="ORF">ANBU17_12770</name>
</gene>
<reference evidence="8" key="1">
    <citation type="submission" date="2020-06" db="EMBL/GenBank/DDBJ databases">
        <title>Characterization of fructooligosaccharide metabolism and fructooligosaccharide-degrading enzymes in human commensal butyrate producers.</title>
        <authorList>
            <person name="Tanno H."/>
            <person name="Fujii T."/>
            <person name="Hirano K."/>
            <person name="Maeno S."/>
            <person name="Tonozuka T."/>
            <person name="Sakamoto M."/>
            <person name="Ohkuma M."/>
            <person name="Tochio T."/>
            <person name="Endo A."/>
        </authorList>
    </citation>
    <scope>NUCLEOTIDE SEQUENCE</scope>
    <source>
        <strain evidence="8">JCM 17466</strain>
    </source>
</reference>
<proteinExistence type="inferred from homology"/>
<dbReference type="InterPro" id="IPR011961">
    <property type="entry name" value="RimM"/>
</dbReference>
<dbReference type="GO" id="GO:0005737">
    <property type="term" value="C:cytoplasm"/>
    <property type="evidence" value="ECO:0007669"/>
    <property type="project" value="UniProtKB-SubCell"/>
</dbReference>
<dbReference type="Pfam" id="PF01782">
    <property type="entry name" value="RimM"/>
    <property type="match status" value="1"/>
</dbReference>
<comment type="function">
    <text evidence="5">An accessory protein needed during the final step in the assembly of 30S ribosomal subunit, possibly for assembly of the head region. Essential for efficient processing of 16S rRNA. May be needed both before and after RbfA during the maturation of 16S rRNA. It has affinity for free ribosomal 30S subunits but not for 70S ribosomes.</text>
</comment>
<evidence type="ECO:0000259" key="7">
    <source>
        <dbReference type="Pfam" id="PF24986"/>
    </source>
</evidence>
<dbReference type="SUPFAM" id="SSF50346">
    <property type="entry name" value="PRC-barrel domain"/>
    <property type="match status" value="1"/>
</dbReference>